<feature type="compositionally biased region" description="Polar residues" evidence="1">
    <location>
        <begin position="80"/>
        <end position="95"/>
    </location>
</feature>
<evidence type="ECO:0000313" key="3">
    <source>
        <dbReference type="Proteomes" id="UP001530400"/>
    </source>
</evidence>
<accession>A0ABD3Q365</accession>
<reference evidence="2 3" key="1">
    <citation type="submission" date="2024-10" db="EMBL/GenBank/DDBJ databases">
        <title>Updated reference genomes for cyclostephanoid diatoms.</title>
        <authorList>
            <person name="Roberts W.R."/>
            <person name="Alverson A.J."/>
        </authorList>
    </citation>
    <scope>NUCLEOTIDE SEQUENCE [LARGE SCALE GENOMIC DNA]</scope>
    <source>
        <strain evidence="2 3">AJA010-31</strain>
    </source>
</reference>
<comment type="caution">
    <text evidence="2">The sequence shown here is derived from an EMBL/GenBank/DDBJ whole genome shotgun (WGS) entry which is preliminary data.</text>
</comment>
<name>A0ABD3Q365_9STRA</name>
<feature type="region of interest" description="Disordered" evidence="1">
    <location>
        <begin position="74"/>
        <end position="95"/>
    </location>
</feature>
<proteinExistence type="predicted"/>
<dbReference type="EMBL" id="JALLPJ020000346">
    <property type="protein sequence ID" value="KAL3794620.1"/>
    <property type="molecule type" value="Genomic_DNA"/>
</dbReference>
<evidence type="ECO:0000256" key="1">
    <source>
        <dbReference type="SAM" id="MobiDB-lite"/>
    </source>
</evidence>
<gene>
    <name evidence="2" type="ORF">ACHAWO_007486</name>
</gene>
<keyword evidence="3" id="KW-1185">Reference proteome</keyword>
<dbReference type="Proteomes" id="UP001530400">
    <property type="component" value="Unassembled WGS sequence"/>
</dbReference>
<sequence>MVTRNELTVKDSVGLTSFWRLPISVGIEPVKWLSDRFNTIRSEKYSKNSDGSGPARLFPASSIDTTASLLASLHPDMPNQLHSSAEVTQPSLLSH</sequence>
<protein>
    <submittedName>
        <fullName evidence="2">Uncharacterized protein</fullName>
    </submittedName>
</protein>
<dbReference type="AlphaFoldDB" id="A0ABD3Q365"/>
<evidence type="ECO:0000313" key="2">
    <source>
        <dbReference type="EMBL" id="KAL3794620.1"/>
    </source>
</evidence>
<organism evidence="2 3">
    <name type="scientific">Cyclotella atomus</name>
    <dbReference type="NCBI Taxonomy" id="382360"/>
    <lineage>
        <taxon>Eukaryota</taxon>
        <taxon>Sar</taxon>
        <taxon>Stramenopiles</taxon>
        <taxon>Ochrophyta</taxon>
        <taxon>Bacillariophyta</taxon>
        <taxon>Coscinodiscophyceae</taxon>
        <taxon>Thalassiosirophycidae</taxon>
        <taxon>Stephanodiscales</taxon>
        <taxon>Stephanodiscaceae</taxon>
        <taxon>Cyclotella</taxon>
    </lineage>
</organism>